<gene>
    <name evidence="2" type="ORF">Bhyg_01445</name>
</gene>
<dbReference type="AlphaFoldDB" id="A0A9Q0NBA0"/>
<dbReference type="Proteomes" id="UP001151699">
    <property type="component" value="Chromosome A"/>
</dbReference>
<evidence type="ECO:0000313" key="3">
    <source>
        <dbReference type="Proteomes" id="UP001151699"/>
    </source>
</evidence>
<reference evidence="2" key="1">
    <citation type="submission" date="2022-07" db="EMBL/GenBank/DDBJ databases">
        <authorList>
            <person name="Trinca V."/>
            <person name="Uliana J.V.C."/>
            <person name="Torres T.T."/>
            <person name="Ward R.J."/>
            <person name="Monesi N."/>
        </authorList>
    </citation>
    <scope>NUCLEOTIDE SEQUENCE</scope>
    <source>
        <strain evidence="2">HSMRA1968</strain>
        <tissue evidence="2">Whole embryos</tissue>
    </source>
</reference>
<proteinExistence type="predicted"/>
<dbReference type="Gene3D" id="3.90.1720.30">
    <property type="entry name" value="PPPDE domains"/>
    <property type="match status" value="1"/>
</dbReference>
<keyword evidence="3" id="KW-1185">Reference proteome</keyword>
<evidence type="ECO:0000256" key="1">
    <source>
        <dbReference type="SAM" id="Phobius"/>
    </source>
</evidence>
<keyword evidence="1" id="KW-1133">Transmembrane helix</keyword>
<sequence length="287" mass="33793">MEMKNVSVWFSVINEPDHSNVLFEVSLLESEENCESNEYFKFSKIGIRESRECEPTATLIDYYHTSKTNEEFKAYIELINTRIHDPVPYNSRNAFDEVCIFLFERKICKNKITLWANAVGQSSISKRLYHTTICYEEELRNRTIKNLFSYNEYGISISPFTNQNAEKTIFLGFSDRSTQELREFTYLLENEKMYDPQNWNCNHFSNTLFQYLTNDISSCIPDEYILQAPNFTEKVVIYLAIFILALHAAAAIVVIPIFVYLCIQEVIGWSPCYLFAMLSHFLWMCYY</sequence>
<organism evidence="2 3">
    <name type="scientific">Pseudolycoriella hygida</name>
    <dbReference type="NCBI Taxonomy" id="35572"/>
    <lineage>
        <taxon>Eukaryota</taxon>
        <taxon>Metazoa</taxon>
        <taxon>Ecdysozoa</taxon>
        <taxon>Arthropoda</taxon>
        <taxon>Hexapoda</taxon>
        <taxon>Insecta</taxon>
        <taxon>Pterygota</taxon>
        <taxon>Neoptera</taxon>
        <taxon>Endopterygota</taxon>
        <taxon>Diptera</taxon>
        <taxon>Nematocera</taxon>
        <taxon>Sciaroidea</taxon>
        <taxon>Sciaridae</taxon>
        <taxon>Pseudolycoriella</taxon>
    </lineage>
</organism>
<dbReference type="InterPro" id="IPR042266">
    <property type="entry name" value="PPPDE_sf"/>
</dbReference>
<comment type="caution">
    <text evidence="2">The sequence shown here is derived from an EMBL/GenBank/DDBJ whole genome shotgun (WGS) entry which is preliminary data.</text>
</comment>
<accession>A0A9Q0NBA0</accession>
<feature type="transmembrane region" description="Helical" evidence="1">
    <location>
        <begin position="266"/>
        <end position="286"/>
    </location>
</feature>
<keyword evidence="1" id="KW-0472">Membrane</keyword>
<name>A0A9Q0NBA0_9DIPT</name>
<feature type="transmembrane region" description="Helical" evidence="1">
    <location>
        <begin position="235"/>
        <end position="260"/>
    </location>
</feature>
<keyword evidence="1" id="KW-0812">Transmembrane</keyword>
<dbReference type="EMBL" id="WJQU01000001">
    <property type="protein sequence ID" value="KAJ6646234.1"/>
    <property type="molecule type" value="Genomic_DNA"/>
</dbReference>
<protein>
    <submittedName>
        <fullName evidence="2">Uncharacterized protein</fullName>
    </submittedName>
</protein>
<evidence type="ECO:0000313" key="2">
    <source>
        <dbReference type="EMBL" id="KAJ6646234.1"/>
    </source>
</evidence>